<evidence type="ECO:0000256" key="4">
    <source>
        <dbReference type="HAMAP-Rule" id="MF_01241"/>
    </source>
</evidence>
<comment type="similarity">
    <text evidence="4">Belongs to the glucosamine/galactosamine-6-phosphate isomerase family. NagB subfamily.</text>
</comment>
<feature type="active site" description="Proton acceptor; for enolization step" evidence="4">
    <location>
        <position position="67"/>
    </location>
</feature>
<dbReference type="InterPro" id="IPR006148">
    <property type="entry name" value="Glc/Gal-6P_isomerase"/>
</dbReference>
<gene>
    <name evidence="4 6" type="primary">nagB</name>
    <name evidence="6" type="ORF">CHM34_09480</name>
</gene>
<dbReference type="GO" id="GO:0005975">
    <property type="term" value="P:carbohydrate metabolic process"/>
    <property type="evidence" value="ECO:0007669"/>
    <property type="project" value="InterPro"/>
</dbReference>
<feature type="active site" description="For ring-opening step" evidence="4">
    <location>
        <position position="143"/>
    </location>
</feature>
<dbReference type="GO" id="GO:0042802">
    <property type="term" value="F:identical protein binding"/>
    <property type="evidence" value="ECO:0007669"/>
    <property type="project" value="TreeGrafter"/>
</dbReference>
<dbReference type="InterPro" id="IPR037171">
    <property type="entry name" value="NagB/RpiA_transferase-like"/>
</dbReference>
<keyword evidence="2 4" id="KW-0378">Hydrolase</keyword>
<comment type="catalytic activity">
    <reaction evidence="1 4">
        <text>alpha-D-glucosamine 6-phosphate + H2O = beta-D-fructose 6-phosphate + NH4(+)</text>
        <dbReference type="Rhea" id="RHEA:12172"/>
        <dbReference type="ChEBI" id="CHEBI:15377"/>
        <dbReference type="ChEBI" id="CHEBI:28938"/>
        <dbReference type="ChEBI" id="CHEBI:57634"/>
        <dbReference type="ChEBI" id="CHEBI:75989"/>
        <dbReference type="EC" id="3.5.99.6"/>
    </reaction>
</comment>
<evidence type="ECO:0000256" key="1">
    <source>
        <dbReference type="ARBA" id="ARBA00000644"/>
    </source>
</evidence>
<dbReference type="Gene3D" id="3.40.50.1360">
    <property type="match status" value="1"/>
</dbReference>
<proteinExistence type="inferred from homology"/>
<organism evidence="6 7">
    <name type="scientific">Paludifilum halophilum</name>
    <dbReference type="NCBI Taxonomy" id="1642702"/>
    <lineage>
        <taxon>Bacteria</taxon>
        <taxon>Bacillati</taxon>
        <taxon>Bacillota</taxon>
        <taxon>Bacilli</taxon>
        <taxon>Bacillales</taxon>
        <taxon>Thermoactinomycetaceae</taxon>
        <taxon>Paludifilum</taxon>
    </lineage>
</organism>
<evidence type="ECO:0000256" key="2">
    <source>
        <dbReference type="ARBA" id="ARBA00022801"/>
    </source>
</evidence>
<feature type="active site" description="Proton acceptor; for ring-opening step" evidence="4">
    <location>
        <position position="138"/>
    </location>
</feature>
<dbReference type="Proteomes" id="UP000215459">
    <property type="component" value="Unassembled WGS sequence"/>
</dbReference>
<name>A0A235B5W6_9BACL</name>
<evidence type="ECO:0000313" key="7">
    <source>
        <dbReference type="Proteomes" id="UP000215459"/>
    </source>
</evidence>
<comment type="caution">
    <text evidence="6">The sequence shown here is derived from an EMBL/GenBank/DDBJ whole genome shotgun (WGS) entry which is preliminary data.</text>
</comment>
<keyword evidence="7" id="KW-1185">Reference proteome</keyword>
<dbReference type="GO" id="GO:0006043">
    <property type="term" value="P:glucosamine catabolic process"/>
    <property type="evidence" value="ECO:0007669"/>
    <property type="project" value="TreeGrafter"/>
</dbReference>
<dbReference type="EMBL" id="NOWF01000005">
    <property type="protein sequence ID" value="OYD07698.1"/>
    <property type="molecule type" value="Genomic_DNA"/>
</dbReference>
<sequence length="247" mass="27680">MQILQARDYNEMSELAAKRVIDQIKSSPQTTLGLATGATPLGIYQRLVEDSRKNGTSYRQVSTFNLDEYVGLSPEHPNSYRYYMDQNLFSGLDIDKARTHLPDGMAEDLEQECIQYEEKLKKAGGIDIQLLGLGRNGHIGFNEPGTPFSSRTHVVELDDSTRQANRRFFDSLDEVPTRAITMGIASIMEAREILLLVSGDKKADILHRLLEEEVVESLPASVLKRHPQVTLIAEEPLLSGHKRVTCP</sequence>
<feature type="active site" description="For ring-opening step" evidence="4">
    <location>
        <position position="136"/>
    </location>
</feature>
<dbReference type="NCBIfam" id="TIGR00502">
    <property type="entry name" value="nagB"/>
    <property type="match status" value="1"/>
</dbReference>
<dbReference type="PROSITE" id="PS01161">
    <property type="entry name" value="GLC_GALNAC_ISOMERASE"/>
    <property type="match status" value="1"/>
</dbReference>
<dbReference type="SUPFAM" id="SSF100950">
    <property type="entry name" value="NagB/RpiA/CoA transferase-like"/>
    <property type="match status" value="1"/>
</dbReference>
<comment type="function">
    <text evidence="4">Catalyzes the reversible isomerization-deamination of glucosamine 6-phosphate (GlcN6P) to form fructose 6-phosphate (Fru6P) and ammonium ion.</text>
</comment>
<feature type="domain" description="Glucosamine/galactosamine-6-phosphate isomerase" evidence="5">
    <location>
        <begin position="11"/>
        <end position="227"/>
    </location>
</feature>
<dbReference type="Pfam" id="PF01182">
    <property type="entry name" value="Glucosamine_iso"/>
    <property type="match status" value="1"/>
</dbReference>
<dbReference type="InterPro" id="IPR018321">
    <property type="entry name" value="Glucosamine6P_isomerase_CS"/>
</dbReference>
<accession>A0A235B5W6</accession>
<dbReference type="EC" id="3.5.99.6" evidence="4"/>
<dbReference type="PANTHER" id="PTHR11280">
    <property type="entry name" value="GLUCOSAMINE-6-PHOSPHATE ISOMERASE"/>
    <property type="match status" value="1"/>
</dbReference>
<protein>
    <recommendedName>
        <fullName evidence="4">Glucosamine-6-phosphate deaminase</fullName>
        <ecNumber evidence="4">3.5.99.6</ecNumber>
    </recommendedName>
    <alternativeName>
        <fullName evidence="4">GlcN6P deaminase</fullName>
        <shortName evidence="4">GNPDA</shortName>
    </alternativeName>
    <alternativeName>
        <fullName evidence="4">Glucosamine-6-phosphate isomerase</fullName>
    </alternativeName>
</protein>
<dbReference type="OrthoDB" id="9791139at2"/>
<dbReference type="GO" id="GO:0019262">
    <property type="term" value="P:N-acetylneuraminate catabolic process"/>
    <property type="evidence" value="ECO:0007669"/>
    <property type="project" value="UniProtKB-UniRule"/>
</dbReference>
<evidence type="ECO:0000313" key="6">
    <source>
        <dbReference type="EMBL" id="OYD07698.1"/>
    </source>
</evidence>
<dbReference type="UniPathway" id="UPA00629">
    <property type="reaction ID" value="UER00684"/>
</dbReference>
<evidence type="ECO:0000259" key="5">
    <source>
        <dbReference type="Pfam" id="PF01182"/>
    </source>
</evidence>
<dbReference type="RefSeq" id="WP_094264369.1">
    <property type="nucleotide sequence ID" value="NZ_NOWF01000005.1"/>
</dbReference>
<dbReference type="GO" id="GO:0004342">
    <property type="term" value="F:glucosamine-6-phosphate deaminase activity"/>
    <property type="evidence" value="ECO:0007669"/>
    <property type="project" value="UniProtKB-UniRule"/>
</dbReference>
<reference evidence="6 7" key="1">
    <citation type="submission" date="2017-07" db="EMBL/GenBank/DDBJ databases">
        <title>The genome sequence of Paludifilum halophilum highlights mechanisms for microbial adaptation to high salt environemnts.</title>
        <authorList>
            <person name="Belbahri L."/>
        </authorList>
    </citation>
    <scope>NUCLEOTIDE SEQUENCE [LARGE SCALE GENOMIC DNA]</scope>
    <source>
        <strain evidence="6 7">DSM 102817</strain>
    </source>
</reference>
<dbReference type="PANTHER" id="PTHR11280:SF5">
    <property type="entry name" value="GLUCOSAMINE-6-PHOSPHATE ISOMERASE"/>
    <property type="match status" value="1"/>
</dbReference>
<dbReference type="GO" id="GO:0005737">
    <property type="term" value="C:cytoplasm"/>
    <property type="evidence" value="ECO:0007669"/>
    <property type="project" value="TreeGrafter"/>
</dbReference>
<dbReference type="AlphaFoldDB" id="A0A235B5W6"/>
<dbReference type="InterPro" id="IPR004547">
    <property type="entry name" value="Glucosamine6P_isomerase"/>
</dbReference>
<dbReference type="GO" id="GO:0006046">
    <property type="term" value="P:N-acetylglucosamine catabolic process"/>
    <property type="evidence" value="ECO:0007669"/>
    <property type="project" value="UniProtKB-UniRule"/>
</dbReference>
<comment type="pathway">
    <text evidence="4">Amino-sugar metabolism; N-acetylneuraminate degradation; D-fructose 6-phosphate from N-acetylneuraminate: step 5/5.</text>
</comment>
<dbReference type="FunFam" id="3.40.50.1360:FF:000003">
    <property type="entry name" value="Glucosamine-6-phosphate deaminase"/>
    <property type="match status" value="1"/>
</dbReference>
<dbReference type="CDD" id="cd01399">
    <property type="entry name" value="GlcN6P_deaminase"/>
    <property type="match status" value="1"/>
</dbReference>
<comment type="caution">
    <text evidence="4">Lacks conserved residue(s) required for the propagation of feature annotation.</text>
</comment>
<evidence type="ECO:0000256" key="3">
    <source>
        <dbReference type="ARBA" id="ARBA00023277"/>
    </source>
</evidence>
<dbReference type="HAMAP" id="MF_01241">
    <property type="entry name" value="GlcN6P_deamin"/>
    <property type="match status" value="1"/>
</dbReference>
<keyword evidence="3 4" id="KW-0119">Carbohydrate metabolism</keyword>